<dbReference type="EMBL" id="RKHR01000003">
    <property type="protein sequence ID" value="ROS05006.1"/>
    <property type="molecule type" value="Genomic_DNA"/>
</dbReference>
<dbReference type="Proteomes" id="UP000275394">
    <property type="component" value="Unassembled WGS sequence"/>
</dbReference>
<dbReference type="InterPro" id="IPR025738">
    <property type="entry name" value="BatD"/>
</dbReference>
<evidence type="ECO:0000259" key="2">
    <source>
        <dbReference type="Pfam" id="PF25607"/>
    </source>
</evidence>
<name>A0A3N2DYR5_9GAMM</name>
<dbReference type="Pfam" id="PF25607">
    <property type="entry name" value="DUF7939"/>
    <property type="match status" value="1"/>
</dbReference>
<evidence type="ECO:0000313" key="4">
    <source>
        <dbReference type="Proteomes" id="UP000275394"/>
    </source>
</evidence>
<keyword evidence="4" id="KW-1185">Reference proteome</keyword>
<dbReference type="RefSeq" id="WP_123710955.1">
    <property type="nucleotide sequence ID" value="NZ_RKHR01000003.1"/>
</dbReference>
<gene>
    <name evidence="3" type="ORF">EDC56_0525</name>
</gene>
<dbReference type="PANTHER" id="PTHR40940:SF1">
    <property type="entry name" value="PROTEIN BATD"/>
    <property type="match status" value="1"/>
</dbReference>
<dbReference type="OrthoDB" id="5293418at2"/>
<organism evidence="3 4">
    <name type="scientific">Sinobacterium caligoides</name>
    <dbReference type="NCBI Taxonomy" id="933926"/>
    <lineage>
        <taxon>Bacteria</taxon>
        <taxon>Pseudomonadati</taxon>
        <taxon>Pseudomonadota</taxon>
        <taxon>Gammaproteobacteria</taxon>
        <taxon>Cellvibrionales</taxon>
        <taxon>Spongiibacteraceae</taxon>
        <taxon>Sinobacterium</taxon>
    </lineage>
</organism>
<dbReference type="Pfam" id="PF13584">
    <property type="entry name" value="BatD"/>
    <property type="match status" value="2"/>
</dbReference>
<feature type="chain" id="PRO_5018239459" evidence="1">
    <location>
        <begin position="32"/>
        <end position="572"/>
    </location>
</feature>
<proteinExistence type="predicted"/>
<accession>A0A3N2DYR5</accession>
<comment type="caution">
    <text evidence="3">The sequence shown here is derived from an EMBL/GenBank/DDBJ whole genome shotgun (WGS) entry which is preliminary data.</text>
</comment>
<sequence length="572" mass="62396">MRIFHLLTARHGATLLKATLLWLFCFSSAWAATTASVDRNPVAIDETFLLTISSDEAGFFDSSPDFSALNHQFNILSTSQQTSSVNGDTTRSWSLTLSPKTQGKVSIPAIEVADQKTQPIVMNILSVKQAPRGGSSNSNNQLYVEASADQNTVYKGAEFIYTVRVYASIQLARGSELNQPDFADATVKELDNNQFQKRINGVAYTILERRYAVFPQSTGELEIAPAVLKARVPYGRSSVFGQSQVRTVTRRSEMTTVNVIDPPESFQGANWLPASQLTLQQQWSKDPKQLMVGDSITRTIQQQASGLIAIQLAPIQEPKIDGLKFYADKPKLEDSATATGSVATRSDSYAIIATRAGSFTLPAIDISWWNTSSNRLEHATLPATTVVVAANPDQAITTIAPTAPNNNLQAPAPTSIRGDTPPPAQQTGTTLWQISTGLFALLWLATLAYCFKLRRPPSSMATTPPSNKADANEKDAYAELKSACDNNDARQAESTLLSWGKTFYPGASISSVSDILLASQSEPLKHAWQQLQNNIYRDDSTTWQGDSLLSAIDNCRNATSKNEEELASLYPR</sequence>
<dbReference type="InterPro" id="IPR057699">
    <property type="entry name" value="DUF7939"/>
</dbReference>
<evidence type="ECO:0000256" key="1">
    <source>
        <dbReference type="SAM" id="SignalP"/>
    </source>
</evidence>
<dbReference type="AlphaFoldDB" id="A0A3N2DYR5"/>
<feature type="domain" description="DUF7939" evidence="2">
    <location>
        <begin position="473"/>
        <end position="558"/>
    </location>
</feature>
<keyword evidence="1" id="KW-0732">Signal</keyword>
<protein>
    <submittedName>
        <fullName evidence="3">Oxygen tolerance protein BatD</fullName>
    </submittedName>
</protein>
<dbReference type="PANTHER" id="PTHR40940">
    <property type="entry name" value="PROTEIN BATD-RELATED"/>
    <property type="match status" value="1"/>
</dbReference>
<evidence type="ECO:0000313" key="3">
    <source>
        <dbReference type="EMBL" id="ROS05006.1"/>
    </source>
</evidence>
<feature type="signal peptide" evidence="1">
    <location>
        <begin position="1"/>
        <end position="31"/>
    </location>
</feature>
<reference evidence="3 4" key="1">
    <citation type="submission" date="2018-11" db="EMBL/GenBank/DDBJ databases">
        <title>Genomic Encyclopedia of Type Strains, Phase IV (KMG-IV): sequencing the most valuable type-strain genomes for metagenomic binning, comparative biology and taxonomic classification.</title>
        <authorList>
            <person name="Goeker M."/>
        </authorList>
    </citation>
    <scope>NUCLEOTIDE SEQUENCE [LARGE SCALE GENOMIC DNA]</scope>
    <source>
        <strain evidence="3 4">DSM 100316</strain>
    </source>
</reference>